<dbReference type="Gene3D" id="1.10.287.130">
    <property type="match status" value="1"/>
</dbReference>
<sequence>MHRYLFKFMNNLRLRWKLLVVVLPLVVIPIFLVGGVIGYISTQQAYLGITQTSKADLEHMASFTIDLLKSHHQQFQVYKQDKERSFNLELATLTNLAYNMVEAEHRQMKSGHIDPATAMLEARKALKKVNVGETGYIYAMSSKGDLQVHIAREGDNVYNEKDENGRYFIREMCQRALKSRSGEVLFIVYPWRNAILGDKAPRKKVVAYRYFKEWDWIIAAGGYLEETYGDVNFEKRAFAELKAKIKAKQVGKTGYIFCMDSKGNFTVHPGGEGRNFLDAKDSDGNEFIREMCVNKTGWIRYPWKNAGDSVPRMKIVRYEYFQPWDWVVAVGSYEDEFYQEAKDINRRILESMIVLTILVCIIAAALVFLASKVLTDPINHMIEVIRKVKQGRFNERMAVDADDELGELAKAFNHMTRIINRNKEMAANLAQQGKMASLGVLSSGVAHEINNPLGVILGYAGYLEGKLSPDDPNYRFVHEIKRESKRCKKIVQDLLSYARTPKPTLENTDINALLDQIVDFAANHTDMHHVSVVKEFAGELPTIMADGDQLRQVAINLILNSGAAMQSGGRLIVGSRLENSFIFLTFADNGAGISPENLEKIFEPFFTTKTKGTGLGLAITKQIIEQHQGEITIESEQGRGTTVVVKLPLEREEF</sequence>
<evidence type="ECO:0000256" key="11">
    <source>
        <dbReference type="SAM" id="Phobius"/>
    </source>
</evidence>
<feature type="domain" description="Histidine kinase" evidence="12">
    <location>
        <begin position="444"/>
        <end position="651"/>
    </location>
</feature>
<name>B9LZD3_GEODF</name>
<dbReference type="CDD" id="cd12912">
    <property type="entry name" value="PDC2_MCP_like"/>
    <property type="match status" value="1"/>
</dbReference>
<keyword evidence="15" id="KW-1185">Reference proteome</keyword>
<dbReference type="InterPro" id="IPR005467">
    <property type="entry name" value="His_kinase_dom"/>
</dbReference>
<dbReference type="PANTHER" id="PTHR43065">
    <property type="entry name" value="SENSOR HISTIDINE KINASE"/>
    <property type="match status" value="1"/>
</dbReference>
<keyword evidence="9 11" id="KW-1133">Transmembrane helix</keyword>
<dbReference type="SMART" id="SM01049">
    <property type="entry name" value="Cache_2"/>
    <property type="match status" value="2"/>
</dbReference>
<keyword evidence="8 14" id="KW-0418">Kinase</keyword>
<dbReference type="EMBL" id="CP001390">
    <property type="protein sequence ID" value="ACM20686.1"/>
    <property type="molecule type" value="Genomic_DNA"/>
</dbReference>
<keyword evidence="7 11" id="KW-0812">Transmembrane</keyword>
<dbReference type="PROSITE" id="PS50109">
    <property type="entry name" value="HIS_KIN"/>
    <property type="match status" value="1"/>
</dbReference>
<dbReference type="HOGENOM" id="CLU_027641_0_0_7"/>
<accession>B9LZD3</accession>
<evidence type="ECO:0000259" key="12">
    <source>
        <dbReference type="PROSITE" id="PS50109"/>
    </source>
</evidence>
<dbReference type="InterPro" id="IPR036097">
    <property type="entry name" value="HisK_dim/P_sf"/>
</dbReference>
<dbReference type="InterPro" id="IPR004010">
    <property type="entry name" value="Double_Cache_2"/>
</dbReference>
<dbReference type="InterPro" id="IPR004358">
    <property type="entry name" value="Sig_transdc_His_kin-like_C"/>
</dbReference>
<evidence type="ECO:0000256" key="9">
    <source>
        <dbReference type="ARBA" id="ARBA00022989"/>
    </source>
</evidence>
<dbReference type="eggNOG" id="COG4564">
    <property type="taxonomic scope" value="Bacteria"/>
</dbReference>
<dbReference type="Pfam" id="PF08269">
    <property type="entry name" value="dCache_2"/>
    <property type="match status" value="1"/>
</dbReference>
<dbReference type="SUPFAM" id="SSF158472">
    <property type="entry name" value="HAMP domain-like"/>
    <property type="match status" value="1"/>
</dbReference>
<dbReference type="SUPFAM" id="SSF55874">
    <property type="entry name" value="ATPase domain of HSP90 chaperone/DNA topoisomerase II/histidine kinase"/>
    <property type="match status" value="1"/>
</dbReference>
<dbReference type="PANTHER" id="PTHR43065:SF42">
    <property type="entry name" value="TWO-COMPONENT SENSOR PPRA"/>
    <property type="match status" value="1"/>
</dbReference>
<reference evidence="14 15" key="1">
    <citation type="submission" date="2009-01" db="EMBL/GenBank/DDBJ databases">
        <title>Complete sequence of Geobacter sp. FRC-32.</title>
        <authorList>
            <consortium name="US DOE Joint Genome Institute"/>
            <person name="Lucas S."/>
            <person name="Copeland A."/>
            <person name="Lapidus A."/>
            <person name="Glavina del Rio T."/>
            <person name="Dalin E."/>
            <person name="Tice H."/>
            <person name="Bruce D."/>
            <person name="Goodwin L."/>
            <person name="Pitluck S."/>
            <person name="Saunders E."/>
            <person name="Brettin T."/>
            <person name="Detter J.C."/>
            <person name="Han C."/>
            <person name="Larimer F."/>
            <person name="Land M."/>
            <person name="Hauser L."/>
            <person name="Kyrpides N."/>
            <person name="Ovchinnikova G."/>
            <person name="Kostka J."/>
            <person name="Richardson P."/>
        </authorList>
    </citation>
    <scope>NUCLEOTIDE SEQUENCE [LARGE SCALE GENOMIC DNA]</scope>
    <source>
        <strain evidence="15">DSM 22248 / JCM 15807 / FRC-32</strain>
    </source>
</reference>
<evidence type="ECO:0000313" key="15">
    <source>
        <dbReference type="Proteomes" id="UP000007721"/>
    </source>
</evidence>
<dbReference type="RefSeq" id="WP_012647415.1">
    <property type="nucleotide sequence ID" value="NC_011979.1"/>
</dbReference>
<dbReference type="Pfam" id="PF00512">
    <property type="entry name" value="HisKA"/>
    <property type="match status" value="1"/>
</dbReference>
<dbReference type="InterPro" id="IPR003660">
    <property type="entry name" value="HAMP_dom"/>
</dbReference>
<dbReference type="Proteomes" id="UP000007721">
    <property type="component" value="Chromosome"/>
</dbReference>
<dbReference type="Gene3D" id="6.10.340.10">
    <property type="match status" value="1"/>
</dbReference>
<evidence type="ECO:0000259" key="13">
    <source>
        <dbReference type="PROSITE" id="PS50885"/>
    </source>
</evidence>
<dbReference type="SMART" id="SM00388">
    <property type="entry name" value="HisKA"/>
    <property type="match status" value="1"/>
</dbReference>
<keyword evidence="4" id="KW-1003">Cell membrane</keyword>
<dbReference type="AlphaFoldDB" id="B9LZD3"/>
<dbReference type="InterPro" id="IPR003594">
    <property type="entry name" value="HATPase_dom"/>
</dbReference>
<evidence type="ECO:0000256" key="1">
    <source>
        <dbReference type="ARBA" id="ARBA00000085"/>
    </source>
</evidence>
<evidence type="ECO:0000256" key="3">
    <source>
        <dbReference type="ARBA" id="ARBA00012438"/>
    </source>
</evidence>
<gene>
    <name evidence="14" type="ordered locus">Geob_2332</name>
</gene>
<keyword evidence="6" id="KW-0808">Transferase</keyword>
<dbReference type="GO" id="GO:0005886">
    <property type="term" value="C:plasma membrane"/>
    <property type="evidence" value="ECO:0007669"/>
    <property type="project" value="UniProtKB-SubCell"/>
</dbReference>
<dbReference type="CDD" id="cd00082">
    <property type="entry name" value="HisKA"/>
    <property type="match status" value="1"/>
</dbReference>
<organism evidence="14 15">
    <name type="scientific">Geotalea daltonii (strain DSM 22248 / JCM 15807 / FRC-32)</name>
    <name type="common">Geobacter daltonii</name>
    <dbReference type="NCBI Taxonomy" id="316067"/>
    <lineage>
        <taxon>Bacteria</taxon>
        <taxon>Pseudomonadati</taxon>
        <taxon>Thermodesulfobacteriota</taxon>
        <taxon>Desulfuromonadia</taxon>
        <taxon>Geobacterales</taxon>
        <taxon>Geobacteraceae</taxon>
        <taxon>Geotalea</taxon>
    </lineage>
</organism>
<feature type="domain" description="HAMP" evidence="13">
    <location>
        <begin position="372"/>
        <end position="424"/>
    </location>
</feature>
<evidence type="ECO:0000256" key="10">
    <source>
        <dbReference type="ARBA" id="ARBA00023136"/>
    </source>
</evidence>
<evidence type="ECO:0000256" key="4">
    <source>
        <dbReference type="ARBA" id="ARBA00022475"/>
    </source>
</evidence>
<dbReference type="InterPro" id="IPR036890">
    <property type="entry name" value="HATPase_C_sf"/>
</dbReference>
<evidence type="ECO:0000313" key="14">
    <source>
        <dbReference type="EMBL" id="ACM20686.1"/>
    </source>
</evidence>
<comment type="catalytic activity">
    <reaction evidence="1">
        <text>ATP + protein L-histidine = ADP + protein N-phospho-L-histidine.</text>
        <dbReference type="EC" id="2.7.13.3"/>
    </reaction>
</comment>
<keyword evidence="10 11" id="KW-0472">Membrane</keyword>
<dbReference type="InterPro" id="IPR003661">
    <property type="entry name" value="HisK_dim/P_dom"/>
</dbReference>
<dbReference type="PROSITE" id="PS50885">
    <property type="entry name" value="HAMP"/>
    <property type="match status" value="1"/>
</dbReference>
<dbReference type="SMART" id="SM00387">
    <property type="entry name" value="HATPase_c"/>
    <property type="match status" value="1"/>
</dbReference>
<dbReference type="KEGG" id="geo:Geob_2332"/>
<dbReference type="SUPFAM" id="SSF47384">
    <property type="entry name" value="Homodimeric domain of signal transducing histidine kinase"/>
    <property type="match status" value="1"/>
</dbReference>
<dbReference type="SMART" id="SM00304">
    <property type="entry name" value="HAMP"/>
    <property type="match status" value="1"/>
</dbReference>
<dbReference type="CDD" id="cd06225">
    <property type="entry name" value="HAMP"/>
    <property type="match status" value="1"/>
</dbReference>
<proteinExistence type="predicted"/>
<evidence type="ECO:0000256" key="8">
    <source>
        <dbReference type="ARBA" id="ARBA00022777"/>
    </source>
</evidence>
<dbReference type="Pfam" id="PF00672">
    <property type="entry name" value="HAMP"/>
    <property type="match status" value="1"/>
</dbReference>
<dbReference type="Gene3D" id="3.30.450.20">
    <property type="entry name" value="PAS domain"/>
    <property type="match status" value="2"/>
</dbReference>
<dbReference type="InterPro" id="IPR033480">
    <property type="entry name" value="sCache_2"/>
</dbReference>
<evidence type="ECO:0000256" key="2">
    <source>
        <dbReference type="ARBA" id="ARBA00004651"/>
    </source>
</evidence>
<evidence type="ECO:0000256" key="7">
    <source>
        <dbReference type="ARBA" id="ARBA00022692"/>
    </source>
</evidence>
<dbReference type="GO" id="GO:0000155">
    <property type="term" value="F:phosphorelay sensor kinase activity"/>
    <property type="evidence" value="ECO:0007669"/>
    <property type="project" value="InterPro"/>
</dbReference>
<evidence type="ECO:0000256" key="6">
    <source>
        <dbReference type="ARBA" id="ARBA00022679"/>
    </source>
</evidence>
<dbReference type="eggNOG" id="COG4191">
    <property type="taxonomic scope" value="Bacteria"/>
</dbReference>
<dbReference type="OrthoDB" id="9781147at2"/>
<dbReference type="Pfam" id="PF02518">
    <property type="entry name" value="HATPase_c"/>
    <property type="match status" value="1"/>
</dbReference>
<comment type="subcellular location">
    <subcellularLocation>
        <location evidence="2">Cell membrane</location>
        <topology evidence="2">Multi-pass membrane protein</topology>
    </subcellularLocation>
</comment>
<feature type="transmembrane region" description="Helical" evidence="11">
    <location>
        <begin position="352"/>
        <end position="371"/>
    </location>
</feature>
<dbReference type="PRINTS" id="PR00344">
    <property type="entry name" value="BCTRLSENSOR"/>
</dbReference>
<evidence type="ECO:0000256" key="5">
    <source>
        <dbReference type="ARBA" id="ARBA00022553"/>
    </source>
</evidence>
<keyword evidence="5" id="KW-0597">Phosphoprotein</keyword>
<protein>
    <recommendedName>
        <fullName evidence="3">histidine kinase</fullName>
        <ecNumber evidence="3">2.7.13.3</ecNumber>
    </recommendedName>
</protein>
<dbReference type="EC" id="2.7.13.3" evidence="3"/>
<dbReference type="STRING" id="316067.Geob_2332"/>
<dbReference type="Gene3D" id="3.30.565.10">
    <property type="entry name" value="Histidine kinase-like ATPase, C-terminal domain"/>
    <property type="match status" value="1"/>
</dbReference>